<reference evidence="3" key="1">
    <citation type="submission" date="2023-04" db="EMBL/GenBank/DDBJ databases">
        <title>Phytophthora lilii NBRC 32176.</title>
        <authorList>
            <person name="Ichikawa N."/>
            <person name="Sato H."/>
            <person name="Tonouchi N."/>
        </authorList>
    </citation>
    <scope>NUCLEOTIDE SEQUENCE</scope>
    <source>
        <strain evidence="3">NBRC 32176</strain>
    </source>
</reference>
<evidence type="ECO:0000256" key="1">
    <source>
        <dbReference type="SAM" id="Coils"/>
    </source>
</evidence>
<proteinExistence type="predicted"/>
<dbReference type="Proteomes" id="UP001165083">
    <property type="component" value="Unassembled WGS sequence"/>
</dbReference>
<feature type="region of interest" description="Disordered" evidence="2">
    <location>
        <begin position="79"/>
        <end position="98"/>
    </location>
</feature>
<organism evidence="3 4">
    <name type="scientific">Phytophthora lilii</name>
    <dbReference type="NCBI Taxonomy" id="2077276"/>
    <lineage>
        <taxon>Eukaryota</taxon>
        <taxon>Sar</taxon>
        <taxon>Stramenopiles</taxon>
        <taxon>Oomycota</taxon>
        <taxon>Peronosporomycetes</taxon>
        <taxon>Peronosporales</taxon>
        <taxon>Peronosporaceae</taxon>
        <taxon>Phytophthora</taxon>
    </lineage>
</organism>
<dbReference type="OrthoDB" id="127684at2759"/>
<accession>A0A9W6U161</accession>
<evidence type="ECO:0000313" key="3">
    <source>
        <dbReference type="EMBL" id="GMF24348.1"/>
    </source>
</evidence>
<keyword evidence="1" id="KW-0175">Coiled coil</keyword>
<dbReference type="EMBL" id="BSXW01000512">
    <property type="protein sequence ID" value="GMF24348.1"/>
    <property type="molecule type" value="Genomic_DNA"/>
</dbReference>
<sequence length="422" mass="48070">MKSWNRMTNRASYDLTLTFMTKFWSRDLASRVDVASTECAFDSARKPLESDNFQQSFDHALVPSFATIPFTSCETLTDEGENEDFKDSSSDFAKSPAKKTRCVNDTPDCRRQQYRQRMKNEREELRKMERDLSKKVQEIVAARRGSKTTARTDLLLAKSFWKGVALRQRELRACAEAERRRLSAVVNSQATYIENIGVALRERPNWPSPVVAVGGAGGRYDRTDDRKWLRLKSSDAALYEEYLQDVFDNYARIDRVFNECDINSLGIGSISALHQHNANGEIEYVQNMSKSIQPFSFEDTCIKFRVQKTLATGSNVSILKRIVLRRFVKASQAVLVWKIFSEGEGIFSGMDVDETVWMSIQPHYDGQKFGTLKKVCSRQVPVQYIATNANNSNVKAFQAMLQESLSEDVCESHAVKLVAREC</sequence>
<feature type="coiled-coil region" evidence="1">
    <location>
        <begin position="111"/>
        <end position="138"/>
    </location>
</feature>
<keyword evidence="4" id="KW-1185">Reference proteome</keyword>
<gene>
    <name evidence="3" type="ORF">Plil01_000996100</name>
</gene>
<comment type="caution">
    <text evidence="3">The sequence shown here is derived from an EMBL/GenBank/DDBJ whole genome shotgun (WGS) entry which is preliminary data.</text>
</comment>
<evidence type="ECO:0000313" key="4">
    <source>
        <dbReference type="Proteomes" id="UP001165083"/>
    </source>
</evidence>
<evidence type="ECO:0000256" key="2">
    <source>
        <dbReference type="SAM" id="MobiDB-lite"/>
    </source>
</evidence>
<name>A0A9W6U161_9STRA</name>
<dbReference type="AlphaFoldDB" id="A0A9W6U161"/>
<protein>
    <submittedName>
        <fullName evidence="3">Unnamed protein product</fullName>
    </submittedName>
</protein>